<dbReference type="AlphaFoldDB" id="A0A443JQN9"/>
<comment type="caution">
    <text evidence="1">The sequence shown here is derived from an EMBL/GenBank/DDBJ whole genome shotgun (WGS) entry which is preliminary data.</text>
</comment>
<evidence type="ECO:0000313" key="1">
    <source>
        <dbReference type="EMBL" id="RWR22826.1"/>
    </source>
</evidence>
<accession>A0A443JQN9</accession>
<protein>
    <submittedName>
        <fullName evidence="1">Uncharacterized protein</fullName>
    </submittedName>
</protein>
<reference evidence="1 2" key="1">
    <citation type="journal article" date="2018" name="Front. Microbiol.">
        <title>Novel Insights Into Bacterial Dimethylsulfoniopropionate Catabolism in the East China Sea.</title>
        <authorList>
            <person name="Liu J."/>
            <person name="Liu J."/>
            <person name="Zhang S.H."/>
            <person name="Liang J."/>
            <person name="Lin H."/>
            <person name="Song D."/>
            <person name="Yang G.P."/>
            <person name="Todd J.D."/>
            <person name="Zhang X.H."/>
        </authorList>
    </citation>
    <scope>NUCLEOTIDE SEQUENCE [LARGE SCALE GENOMIC DNA]</scope>
    <source>
        <strain evidence="1 2">ZYFD042</strain>
    </source>
</reference>
<evidence type="ECO:0000313" key="2">
    <source>
        <dbReference type="Proteomes" id="UP000285970"/>
    </source>
</evidence>
<sequence length="404" mass="42428">MLSAASTSAELRYPDSFAATETATGGFLLTYRAAGGFSPTVELLATPSSAPLADATLGVLRAASERHPSALVAGADGWDYSVESDASLAHRLTVVAEEGAVDVVTVTYVWATGREHVSLVARAVPSQLHVLGSTFDWIAAQVVLRAPPDAVLEAARGEGAVAIERALSTRAGFPLPVLPSSAAFVSIAPRLTGDERTALIRGVGKARIGASHGILPRPSRGTEVAQRLREAGLIDERDRLTADGAVVGQALFRATQVLAARVRRGDRDAVLVAYVASGGRVVVVHDPTVAEQEAGTPVDQSDRFVAVMDAEKLPRFLCSWVGLAPFWPFGDDASATMDDIDRRVAEGGTDVLVQRPGGSLHDLVATDGTWQRVGPPEDGIHPLRTDPTRAFFDSVVALCAEAFA</sequence>
<dbReference type="EMBL" id="RBZY01000003">
    <property type="protein sequence ID" value="RWR22826.1"/>
    <property type="molecule type" value="Genomic_DNA"/>
</dbReference>
<organism evidence="1 2">
    <name type="scientific">Microbacterium enclense</name>
    <dbReference type="NCBI Taxonomy" id="993073"/>
    <lineage>
        <taxon>Bacteria</taxon>
        <taxon>Bacillati</taxon>
        <taxon>Actinomycetota</taxon>
        <taxon>Actinomycetes</taxon>
        <taxon>Micrococcales</taxon>
        <taxon>Microbacteriaceae</taxon>
        <taxon>Microbacterium</taxon>
    </lineage>
</organism>
<gene>
    <name evidence="1" type="ORF">D8Y23_01145</name>
</gene>
<proteinExistence type="predicted"/>
<dbReference type="Proteomes" id="UP000285970">
    <property type="component" value="Unassembled WGS sequence"/>
</dbReference>
<name>A0A443JQN9_9MICO</name>